<dbReference type="AlphaFoldDB" id="A0AAE1QCC8"/>
<dbReference type="Proteomes" id="UP001292094">
    <property type="component" value="Unassembled WGS sequence"/>
</dbReference>
<organism evidence="2 3">
    <name type="scientific">Petrolisthes manimaculis</name>
    <dbReference type="NCBI Taxonomy" id="1843537"/>
    <lineage>
        <taxon>Eukaryota</taxon>
        <taxon>Metazoa</taxon>
        <taxon>Ecdysozoa</taxon>
        <taxon>Arthropoda</taxon>
        <taxon>Crustacea</taxon>
        <taxon>Multicrustacea</taxon>
        <taxon>Malacostraca</taxon>
        <taxon>Eumalacostraca</taxon>
        <taxon>Eucarida</taxon>
        <taxon>Decapoda</taxon>
        <taxon>Pleocyemata</taxon>
        <taxon>Anomura</taxon>
        <taxon>Galatheoidea</taxon>
        <taxon>Porcellanidae</taxon>
        <taxon>Petrolisthes</taxon>
    </lineage>
</organism>
<keyword evidence="3" id="KW-1185">Reference proteome</keyword>
<protein>
    <submittedName>
        <fullName evidence="2">Uncharacterized protein</fullName>
    </submittedName>
</protein>
<evidence type="ECO:0000313" key="2">
    <source>
        <dbReference type="EMBL" id="KAK4323575.1"/>
    </source>
</evidence>
<feature type="compositionally biased region" description="Basic and acidic residues" evidence="1">
    <location>
        <begin position="66"/>
        <end position="146"/>
    </location>
</feature>
<comment type="caution">
    <text evidence="2">The sequence shown here is derived from an EMBL/GenBank/DDBJ whole genome shotgun (WGS) entry which is preliminary data.</text>
</comment>
<evidence type="ECO:0000256" key="1">
    <source>
        <dbReference type="SAM" id="MobiDB-lite"/>
    </source>
</evidence>
<accession>A0AAE1QCC8</accession>
<dbReference type="EMBL" id="JAWZYT010000429">
    <property type="protein sequence ID" value="KAK4323575.1"/>
    <property type="molecule type" value="Genomic_DNA"/>
</dbReference>
<feature type="compositionally biased region" description="Polar residues" evidence="1">
    <location>
        <begin position="43"/>
        <end position="59"/>
    </location>
</feature>
<gene>
    <name evidence="2" type="ORF">Pmani_005733</name>
</gene>
<feature type="region of interest" description="Disordered" evidence="1">
    <location>
        <begin position="43"/>
        <end position="146"/>
    </location>
</feature>
<evidence type="ECO:0000313" key="3">
    <source>
        <dbReference type="Proteomes" id="UP001292094"/>
    </source>
</evidence>
<proteinExistence type="predicted"/>
<reference evidence="2" key="1">
    <citation type="submission" date="2023-11" db="EMBL/GenBank/DDBJ databases">
        <title>Genome assemblies of two species of porcelain crab, Petrolisthes cinctipes and Petrolisthes manimaculis (Anomura: Porcellanidae).</title>
        <authorList>
            <person name="Angst P."/>
        </authorList>
    </citation>
    <scope>NUCLEOTIDE SEQUENCE</scope>
    <source>
        <strain evidence="2">PB745_02</strain>
        <tissue evidence="2">Gill</tissue>
    </source>
</reference>
<name>A0AAE1QCC8_9EUCA</name>
<sequence length="146" mass="15080">MEGFRYGGEMKRKWTNDGYLEVVVWRGGGLVPGHELKQSSGIMGNLDDQTLPSDVSTDGSCCWVADDNKPRGRGGRVERRREGGKEGRREGGKEGGEKEGGRVGGKEGGGKEGGGKEGGGKEGGGKEGGGKEGGGKEGGEKEGGRV</sequence>